<gene>
    <name evidence="2" type="ORF">MELS_1687</name>
</gene>
<sequence length="177" mass="19401">MKHIVKNSLLVACATLMIGSTSFAASTPKVQPIGIPNPIVIYDTYENVVKDAGFTPLYLTRDAGFSCYYLSLIGKHTADIGFQRLGQPETTVRVRTMPQKADKSMKDISGVYSVTWKDQVIDGVPVSIAKINDTSYVAHWKVGDYQFSAQAAGMSAPQFKALLENSLVDDSAHYFVK</sequence>
<dbReference type="AlphaFoldDB" id="G0VRL6"/>
<evidence type="ECO:0000313" key="3">
    <source>
        <dbReference type="Proteomes" id="UP000010111"/>
    </source>
</evidence>
<feature type="signal peptide" evidence="1">
    <location>
        <begin position="1"/>
        <end position="24"/>
    </location>
</feature>
<dbReference type="KEGG" id="med:MELS_1687"/>
<keyword evidence="3" id="KW-1185">Reference proteome</keyword>
<feature type="chain" id="PRO_5003410920" description="DUF4367 domain-containing protein" evidence="1">
    <location>
        <begin position="25"/>
        <end position="177"/>
    </location>
</feature>
<dbReference type="HOGENOM" id="CLU_129802_0_0_9"/>
<keyword evidence="1" id="KW-0732">Signal</keyword>
<organism evidence="2 3">
    <name type="scientific">Megasphaera elsdenii DSM 20460</name>
    <dbReference type="NCBI Taxonomy" id="1064535"/>
    <lineage>
        <taxon>Bacteria</taxon>
        <taxon>Bacillati</taxon>
        <taxon>Bacillota</taxon>
        <taxon>Negativicutes</taxon>
        <taxon>Veillonellales</taxon>
        <taxon>Veillonellaceae</taxon>
        <taxon>Megasphaera</taxon>
    </lineage>
</organism>
<evidence type="ECO:0000313" key="2">
    <source>
        <dbReference type="EMBL" id="CCC73906.1"/>
    </source>
</evidence>
<dbReference type="GeneID" id="97493000"/>
<protein>
    <recommendedName>
        <fullName evidence="4">DUF4367 domain-containing protein</fullName>
    </recommendedName>
</protein>
<dbReference type="RefSeq" id="WP_014016633.1">
    <property type="nucleotide sequence ID" value="NC_015873.1"/>
</dbReference>
<accession>G0VRL6</accession>
<dbReference type="Proteomes" id="UP000010111">
    <property type="component" value="Chromosome"/>
</dbReference>
<proteinExistence type="predicted"/>
<reference evidence="2 3" key="1">
    <citation type="journal article" date="2011" name="J. Bacteriol.">
        <title>Genome Sequence of the Ruminal Bacterium Megasphaera elsdenii.</title>
        <authorList>
            <person name="Marx H."/>
            <person name="Graf A.B."/>
            <person name="Tatto N."/>
            <person name="Thallinger G.G."/>
            <person name="Mattanovich D."/>
            <person name="Sauer M."/>
        </authorList>
    </citation>
    <scope>NUCLEOTIDE SEQUENCE [LARGE SCALE GENOMIC DNA]</scope>
    <source>
        <strain evidence="2 3">DSM 20460</strain>
    </source>
</reference>
<evidence type="ECO:0008006" key="4">
    <source>
        <dbReference type="Google" id="ProtNLM"/>
    </source>
</evidence>
<evidence type="ECO:0000256" key="1">
    <source>
        <dbReference type="SAM" id="SignalP"/>
    </source>
</evidence>
<dbReference type="eggNOG" id="ENOG503325G">
    <property type="taxonomic scope" value="Bacteria"/>
</dbReference>
<dbReference type="EMBL" id="HE576794">
    <property type="protein sequence ID" value="CCC73906.1"/>
    <property type="molecule type" value="Genomic_DNA"/>
</dbReference>
<name>G0VRL6_MEGEL</name>